<comment type="caution">
    <text evidence="1">The sequence shown here is derived from an EMBL/GenBank/DDBJ whole genome shotgun (WGS) entry which is preliminary data.</text>
</comment>
<accession>A0A5C7DQD7</accession>
<dbReference type="GO" id="GO:0008168">
    <property type="term" value="F:methyltransferase activity"/>
    <property type="evidence" value="ECO:0007669"/>
    <property type="project" value="InterPro"/>
</dbReference>
<proteinExistence type="predicted"/>
<sequence>MQSHLDKNTTINLGSFYTPRFIVEKVYDILEKHIKPDDYVFLDSSCGYGDFFIKNLKYIGCDIDEVALKKVRNAKIIHSNSLLNTSRKKFNIDDDEKLIIIGNPPYNDKTSIIRSHIKQELFSCDKSLYYRDLGISFLRSYEIINPDFVCVLHPLSYLIKKTNFNALNKFKDNYRLIDNLIISSEIFTPKSNTFFPIVIALYKKDRYGMNYEYIKNYIFKTIEGDTFSLSDYDSIANYVNKYPNHNDPREAVAYFHTLRDINALKRNQTFMSTKNFNSVKVFKNNLKYYIYIHFFKKYAYLLPYYFGNLEIFIDNKEFLKIENEFLNFFYKKKYDENKIKNYFYVLFNLD</sequence>
<dbReference type="Gene3D" id="3.40.50.150">
    <property type="entry name" value="Vaccinia Virus protein VP39"/>
    <property type="match status" value="1"/>
</dbReference>
<dbReference type="EMBL" id="VOWB01000028">
    <property type="protein sequence ID" value="TXE83272.1"/>
    <property type="molecule type" value="Genomic_DNA"/>
</dbReference>
<dbReference type="Proteomes" id="UP000321310">
    <property type="component" value="Unassembled WGS sequence"/>
</dbReference>
<name>A0A5C7DQD7_9BACT</name>
<dbReference type="GO" id="GO:0032259">
    <property type="term" value="P:methylation"/>
    <property type="evidence" value="ECO:0007669"/>
    <property type="project" value="InterPro"/>
</dbReference>
<gene>
    <name evidence="1" type="ORF">FPD46_03200</name>
</gene>
<organism evidence="1 2">
    <name type="scientific">Campylobacter peloridis</name>
    <dbReference type="NCBI Taxonomy" id="488546"/>
    <lineage>
        <taxon>Bacteria</taxon>
        <taxon>Pseudomonadati</taxon>
        <taxon>Campylobacterota</taxon>
        <taxon>Epsilonproteobacteria</taxon>
        <taxon>Campylobacterales</taxon>
        <taxon>Campylobacteraceae</taxon>
        <taxon>Campylobacter</taxon>
    </lineage>
</organism>
<protein>
    <submittedName>
        <fullName evidence="1">Uncharacterized protein</fullName>
    </submittedName>
</protein>
<dbReference type="GO" id="GO:0003676">
    <property type="term" value="F:nucleic acid binding"/>
    <property type="evidence" value="ECO:0007669"/>
    <property type="project" value="InterPro"/>
</dbReference>
<reference evidence="1 2" key="1">
    <citation type="submission" date="2019-07" db="EMBL/GenBank/DDBJ databases">
        <title>Rapid identification of Enteric Bacteria from Whole Genome Sequences (WGS) using Average Nucleotide Identity (ANI).</title>
        <authorList>
            <person name="Lane C."/>
        </authorList>
    </citation>
    <scope>NUCLEOTIDE SEQUENCE [LARGE SCALE GENOMIC DNA]</scope>
    <source>
        <strain evidence="1 2">2016D-0250</strain>
    </source>
</reference>
<dbReference type="AlphaFoldDB" id="A0A5C7DQD7"/>
<dbReference type="InterPro" id="IPR029063">
    <property type="entry name" value="SAM-dependent_MTases_sf"/>
</dbReference>
<dbReference type="PROSITE" id="PS00092">
    <property type="entry name" value="N6_MTASE"/>
    <property type="match status" value="1"/>
</dbReference>
<evidence type="ECO:0000313" key="1">
    <source>
        <dbReference type="EMBL" id="TXE83272.1"/>
    </source>
</evidence>
<dbReference type="InterPro" id="IPR002052">
    <property type="entry name" value="DNA_methylase_N6_adenine_CS"/>
</dbReference>
<evidence type="ECO:0000313" key="2">
    <source>
        <dbReference type="Proteomes" id="UP000321310"/>
    </source>
</evidence>
<dbReference type="PRINTS" id="PR00507">
    <property type="entry name" value="N12N6MTFRASE"/>
</dbReference>
<dbReference type="SUPFAM" id="SSF53335">
    <property type="entry name" value="S-adenosyl-L-methionine-dependent methyltransferases"/>
    <property type="match status" value="1"/>
</dbReference>